<dbReference type="PANTHER" id="PTHR24559:SF444">
    <property type="entry name" value="REVERSE TRANSCRIPTASE DOMAIN-CONTAINING PROTEIN"/>
    <property type="match status" value="1"/>
</dbReference>
<dbReference type="CDD" id="cd01647">
    <property type="entry name" value="RT_LTR"/>
    <property type="match status" value="1"/>
</dbReference>
<dbReference type="Gene3D" id="3.30.70.270">
    <property type="match status" value="2"/>
</dbReference>
<dbReference type="Proteomes" id="UP001160483">
    <property type="component" value="Unassembled WGS sequence"/>
</dbReference>
<evidence type="ECO:0000313" key="3">
    <source>
        <dbReference type="Proteomes" id="UP001160483"/>
    </source>
</evidence>
<reference evidence="2" key="1">
    <citation type="submission" date="2021-11" db="EMBL/GenBank/DDBJ databases">
        <authorList>
            <person name="Islam A."/>
            <person name="Islam S."/>
            <person name="Flora M.S."/>
            <person name="Rahman M."/>
            <person name="Ziaur R.M."/>
            <person name="Epstein J.H."/>
            <person name="Hassan M."/>
            <person name="Klassen M."/>
            <person name="Woodard K."/>
            <person name="Webb A."/>
            <person name="Webby R.J."/>
            <person name="El Zowalaty M.E."/>
        </authorList>
    </citation>
    <scope>NUCLEOTIDE SEQUENCE</scope>
    <source>
        <strain evidence="2">Pbs3</strain>
    </source>
</reference>
<gene>
    <name evidence="2" type="ORF">PBS003_LOCUS6958</name>
</gene>
<dbReference type="Pfam" id="PF00078">
    <property type="entry name" value="RVT_1"/>
    <property type="match status" value="1"/>
</dbReference>
<evidence type="ECO:0000313" key="2">
    <source>
        <dbReference type="EMBL" id="CAH0480335.1"/>
    </source>
</evidence>
<dbReference type="Gene3D" id="3.10.10.10">
    <property type="entry name" value="HIV Type 1 Reverse Transcriptase, subunit A, domain 1"/>
    <property type="match status" value="1"/>
</dbReference>
<accession>A0AAU9L496</accession>
<dbReference type="InterPro" id="IPR000477">
    <property type="entry name" value="RT_dom"/>
</dbReference>
<dbReference type="PANTHER" id="PTHR24559">
    <property type="entry name" value="TRANSPOSON TY3-I GAG-POL POLYPROTEIN"/>
    <property type="match status" value="1"/>
</dbReference>
<organism evidence="2 3">
    <name type="scientific">Peronospora belbahrii</name>
    <dbReference type="NCBI Taxonomy" id="622444"/>
    <lineage>
        <taxon>Eukaryota</taxon>
        <taxon>Sar</taxon>
        <taxon>Stramenopiles</taxon>
        <taxon>Oomycota</taxon>
        <taxon>Peronosporomycetes</taxon>
        <taxon>Peronosporales</taxon>
        <taxon>Peronosporaceae</taxon>
        <taxon>Peronospora</taxon>
    </lineage>
</organism>
<dbReference type="InterPro" id="IPR043502">
    <property type="entry name" value="DNA/RNA_pol_sf"/>
</dbReference>
<sequence>MPMSFRKQFLLRSQLIVDHRIDEFFEGRRQAGHVRDSVSPHSKHTFCVKKATGGWRIAHAFNKLNEATIPAQTPIPRKVMVLDTMSGFVPQGHTNAPETFKRMVTQLLRPLHDFAPSYFDNIFVHRRAEQQLSATEVHIRHLKQVFQVMREIKLYAKLEKRVFCDPEIPVLGCYVSEEGVRADI</sequence>
<dbReference type="EMBL" id="CAKKTJ010000324">
    <property type="protein sequence ID" value="CAH0480335.1"/>
    <property type="molecule type" value="Genomic_DNA"/>
</dbReference>
<evidence type="ECO:0000259" key="1">
    <source>
        <dbReference type="Pfam" id="PF00078"/>
    </source>
</evidence>
<feature type="domain" description="Reverse transcriptase" evidence="1">
    <location>
        <begin position="89"/>
        <end position="174"/>
    </location>
</feature>
<comment type="caution">
    <text evidence="2">The sequence shown here is derived from an EMBL/GenBank/DDBJ whole genome shotgun (WGS) entry which is preliminary data.</text>
</comment>
<name>A0AAU9L496_9STRA</name>
<proteinExistence type="predicted"/>
<dbReference type="InterPro" id="IPR053134">
    <property type="entry name" value="RNA-dir_DNA_polymerase"/>
</dbReference>
<dbReference type="InterPro" id="IPR043128">
    <property type="entry name" value="Rev_trsase/Diguanyl_cyclase"/>
</dbReference>
<dbReference type="AlphaFoldDB" id="A0AAU9L496"/>
<dbReference type="SUPFAM" id="SSF56672">
    <property type="entry name" value="DNA/RNA polymerases"/>
    <property type="match status" value="1"/>
</dbReference>
<protein>
    <recommendedName>
        <fullName evidence="1">Reverse transcriptase domain-containing protein</fullName>
    </recommendedName>
</protein>